<proteinExistence type="predicted"/>
<dbReference type="Pfam" id="PF25356">
    <property type="entry name" value="PH_trem"/>
    <property type="match status" value="1"/>
</dbReference>
<organism evidence="2 3">
    <name type="scientific">Schistosoma margrebowiei</name>
    <dbReference type="NCBI Taxonomy" id="48269"/>
    <lineage>
        <taxon>Eukaryota</taxon>
        <taxon>Metazoa</taxon>
        <taxon>Spiralia</taxon>
        <taxon>Lophotrochozoa</taxon>
        <taxon>Platyhelminthes</taxon>
        <taxon>Trematoda</taxon>
        <taxon>Digenea</taxon>
        <taxon>Strigeidida</taxon>
        <taxon>Schistosomatoidea</taxon>
        <taxon>Schistosomatidae</taxon>
        <taxon>Schistosoma</taxon>
    </lineage>
</organism>
<keyword evidence="3" id="KW-1185">Reference proteome</keyword>
<evidence type="ECO:0000259" key="1">
    <source>
        <dbReference type="Pfam" id="PF25356"/>
    </source>
</evidence>
<dbReference type="EMBL" id="UZAI01000490">
    <property type="protein sequence ID" value="VDO53584.1"/>
    <property type="molecule type" value="Genomic_DNA"/>
</dbReference>
<name>A0A183LDX8_9TREM</name>
<gene>
    <name evidence="2" type="ORF">SMRZ_LOCUS2003</name>
</gene>
<evidence type="ECO:0000313" key="3">
    <source>
        <dbReference type="Proteomes" id="UP000277204"/>
    </source>
</evidence>
<dbReference type="InterPro" id="IPR057376">
    <property type="entry name" value="PH_trem"/>
</dbReference>
<dbReference type="AlphaFoldDB" id="A0A183LDX8"/>
<accession>A0A183LDX8</accession>
<feature type="domain" description="Trematode PH-like" evidence="1">
    <location>
        <begin position="17"/>
        <end position="145"/>
    </location>
</feature>
<evidence type="ECO:0000313" key="2">
    <source>
        <dbReference type="EMBL" id="VDO53584.1"/>
    </source>
</evidence>
<protein>
    <recommendedName>
        <fullName evidence="1">Trematode PH-like domain-containing protein</fullName>
    </recommendedName>
</protein>
<dbReference type="Proteomes" id="UP000277204">
    <property type="component" value="Unassembled WGS sequence"/>
</dbReference>
<reference evidence="2 3" key="1">
    <citation type="submission" date="2018-11" db="EMBL/GenBank/DDBJ databases">
        <authorList>
            <consortium name="Pathogen Informatics"/>
        </authorList>
    </citation>
    <scope>NUCLEOTIDE SEQUENCE [LARGE SCALE GENOMIC DNA]</scope>
    <source>
        <strain evidence="2 3">Zambia</strain>
    </source>
</reference>
<sequence>MKKINNHESNQFIDDKTRQLLIFHCHLKLIKQIFIKNNETFNETYANYLLNKYLNKHRKSKCIAYFLIDRIRFKQYKNIIYIKPFRKEIIYREIKHFFIFPNYPQLFMLCIMNENNYNKKSYELYQCINYNDVSIVCHLTYKASIHLYHTLHDPIIFNHFIHNNNNNNNNNHSKHQFNYSTFNNLLNQTNNHLNVIKSSKQIDYPIVKNKLNSNLIIHNSNDYFINNNNNDNNNNYYLIKKGSIKSTSNLVYSNDVQLYQPKFYSLYNLYSNKSEYNNPEMNITKSHVYRDNSANKLFPVAYNNNNNEEQKEKHIYIRDNKLVKQKTFNVTSSPSLSSLPTFNDDYDFDKYIHTKQNIFNTNYHINSKFDDTKRNSIDFNQHLCQSLDCKHDVRMLKTFTIPTGNKDYCRKNHLNIYHDNVNVKMNDYGFYNDYDNGNHLENQLRKCKSNIDIRSADTTYLCYDPVVGIRINNKGPIYMYMARYNSTVIS</sequence>